<protein>
    <recommendedName>
        <fullName evidence="4 5">Tyrosinase copper-binding domain-containing protein</fullName>
    </recommendedName>
</protein>
<dbReference type="GO" id="GO:0046872">
    <property type="term" value="F:metal ion binding"/>
    <property type="evidence" value="ECO:0007669"/>
    <property type="project" value="UniProtKB-KW"/>
</dbReference>
<dbReference type="InterPro" id="IPR002227">
    <property type="entry name" value="Tyrosinase_Cu-bd"/>
</dbReference>
<evidence type="ECO:0000256" key="3">
    <source>
        <dbReference type="SAM" id="SignalP"/>
    </source>
</evidence>
<dbReference type="SUPFAM" id="SSF48056">
    <property type="entry name" value="Di-copper centre-containing domain"/>
    <property type="match status" value="1"/>
</dbReference>
<dbReference type="PANTHER" id="PTHR11474:SF126">
    <property type="entry name" value="TYROSINASE-LIKE PROTEIN TYR-1-RELATED"/>
    <property type="match status" value="1"/>
</dbReference>
<dbReference type="PROSITE" id="PS00497">
    <property type="entry name" value="TYROSINASE_1"/>
    <property type="match status" value="1"/>
</dbReference>
<dbReference type="AlphaFoldDB" id="A0A1J9P452"/>
<dbReference type="PRINTS" id="PR00092">
    <property type="entry name" value="TYROSINASE"/>
</dbReference>
<dbReference type="Proteomes" id="UP000182235">
    <property type="component" value="Unassembled WGS sequence"/>
</dbReference>
<keyword evidence="7" id="KW-1185">Reference proteome</keyword>
<dbReference type="STRING" id="1447872.A0A1J9P452"/>
<reference evidence="6 7" key="1">
    <citation type="submission" date="2015-07" db="EMBL/GenBank/DDBJ databases">
        <title>Emmonsia species relationships and genome sequence.</title>
        <authorList>
            <consortium name="The Broad Institute Genomics Platform"/>
            <person name="Cuomo C.A."/>
            <person name="Munoz J.F."/>
            <person name="Imamovic A."/>
            <person name="Priest M.E."/>
            <person name="Young S."/>
            <person name="Clay O.K."/>
            <person name="McEwen J.G."/>
        </authorList>
    </citation>
    <scope>NUCLEOTIDE SEQUENCE [LARGE SCALE GENOMIC DNA]</scope>
    <source>
        <strain evidence="6 7">UAMH 9510</strain>
    </source>
</reference>
<feature type="domain" description="Tyrosinase copper-binding" evidence="4">
    <location>
        <begin position="80"/>
        <end position="97"/>
    </location>
</feature>
<keyword evidence="1" id="KW-0479">Metal-binding</keyword>
<evidence type="ECO:0000256" key="2">
    <source>
        <dbReference type="ARBA" id="ARBA00023008"/>
    </source>
</evidence>
<dbReference type="VEuPathDB" id="FungiDB:AJ78_07740"/>
<evidence type="ECO:0000259" key="5">
    <source>
        <dbReference type="PROSITE" id="PS00498"/>
    </source>
</evidence>
<dbReference type="InterPro" id="IPR008922">
    <property type="entry name" value="Di-copper_centre_dom_sf"/>
</dbReference>
<dbReference type="InterPro" id="IPR050316">
    <property type="entry name" value="Tyrosinase/Hemocyanin"/>
</dbReference>
<dbReference type="PROSITE" id="PS00498">
    <property type="entry name" value="TYROSINASE_2"/>
    <property type="match status" value="1"/>
</dbReference>
<evidence type="ECO:0000313" key="7">
    <source>
        <dbReference type="Proteomes" id="UP000182235"/>
    </source>
</evidence>
<gene>
    <name evidence="6" type="ORF">AJ78_07740</name>
</gene>
<feature type="domain" description="Tyrosinase copper-binding" evidence="5">
    <location>
        <begin position="226"/>
        <end position="237"/>
    </location>
</feature>
<dbReference type="Pfam" id="PF00264">
    <property type="entry name" value="Tyrosinase"/>
    <property type="match status" value="1"/>
</dbReference>
<organism evidence="6 7">
    <name type="scientific">Emergomyces pasteurianus Ep9510</name>
    <dbReference type="NCBI Taxonomy" id="1447872"/>
    <lineage>
        <taxon>Eukaryota</taxon>
        <taxon>Fungi</taxon>
        <taxon>Dikarya</taxon>
        <taxon>Ascomycota</taxon>
        <taxon>Pezizomycotina</taxon>
        <taxon>Eurotiomycetes</taxon>
        <taxon>Eurotiomycetidae</taxon>
        <taxon>Onygenales</taxon>
        <taxon>Ajellomycetaceae</taxon>
        <taxon>Emergomyces</taxon>
    </lineage>
</organism>
<keyword evidence="3" id="KW-0732">Signal</keyword>
<dbReference type="Gene3D" id="1.10.1280.10">
    <property type="entry name" value="Di-copper center containing domain from catechol oxidase"/>
    <property type="match status" value="1"/>
</dbReference>
<feature type="chain" id="PRO_5012136871" description="Tyrosinase copper-binding domain-containing protein" evidence="3">
    <location>
        <begin position="21"/>
        <end position="326"/>
    </location>
</feature>
<dbReference type="OrthoDB" id="6132182at2759"/>
<keyword evidence="2" id="KW-0186">Copper</keyword>
<name>A0A1J9P452_9EURO</name>
<accession>A0A1J9P452</accession>
<dbReference type="GO" id="GO:0016491">
    <property type="term" value="F:oxidoreductase activity"/>
    <property type="evidence" value="ECO:0007669"/>
    <property type="project" value="InterPro"/>
</dbReference>
<feature type="signal peptide" evidence="3">
    <location>
        <begin position="1"/>
        <end position="20"/>
    </location>
</feature>
<evidence type="ECO:0000256" key="1">
    <source>
        <dbReference type="ARBA" id="ARBA00022723"/>
    </source>
</evidence>
<dbReference type="EMBL" id="LGRN01000537">
    <property type="protein sequence ID" value="OJD11505.1"/>
    <property type="molecule type" value="Genomic_DNA"/>
</dbReference>
<proteinExistence type="predicted"/>
<sequence length="326" mass="36437">MVWVSKVILLLPVVCSVVSAQCTTPAQRKAWHTLSNDEKLAYINAELCLMKLPAKTNLKGAVTRFDDFQALHIHGAYMYHFVGAFLPFHRLMMYNHETSLREECGYKGYQPYWYEQKDAGRFSSADIFDPVYGFGGGGSGEDGCITNGPFANYSNPLGPGYEITDHCIDRKLNDEVSLHTARERVDDCISQLDWISAWNCIEREPHAGGHNGVGGQMANPVSSPGDPIFYLHHTWLDKLWWDWQAKDLPARLSEMGGTNLMSESAFGLRPPPPEYPQPGAMPGDPGNTTTLNHVIFMFGNMENKIIADVMDVQGGFLCYEYIEPSS</sequence>
<evidence type="ECO:0000259" key="4">
    <source>
        <dbReference type="PROSITE" id="PS00497"/>
    </source>
</evidence>
<evidence type="ECO:0000313" key="6">
    <source>
        <dbReference type="EMBL" id="OJD11505.1"/>
    </source>
</evidence>
<dbReference type="PANTHER" id="PTHR11474">
    <property type="entry name" value="TYROSINASE FAMILY MEMBER"/>
    <property type="match status" value="1"/>
</dbReference>
<comment type="caution">
    <text evidence="6">The sequence shown here is derived from an EMBL/GenBank/DDBJ whole genome shotgun (WGS) entry which is preliminary data.</text>
</comment>